<gene>
    <name evidence="3" type="ORF">LCGC14_2821790</name>
</gene>
<dbReference type="GO" id="GO:0008168">
    <property type="term" value="F:methyltransferase activity"/>
    <property type="evidence" value="ECO:0007669"/>
    <property type="project" value="UniProtKB-KW"/>
</dbReference>
<dbReference type="AlphaFoldDB" id="A0A0F8Z3H9"/>
<dbReference type="Gene3D" id="3.40.50.150">
    <property type="entry name" value="Vaccinia Virus protein VP39"/>
    <property type="match status" value="1"/>
</dbReference>
<evidence type="ECO:0000256" key="1">
    <source>
        <dbReference type="ARBA" id="ARBA00022603"/>
    </source>
</evidence>
<name>A0A0F8Z3H9_9ZZZZ</name>
<evidence type="ECO:0008006" key="4">
    <source>
        <dbReference type="Google" id="ProtNLM"/>
    </source>
</evidence>
<evidence type="ECO:0000313" key="3">
    <source>
        <dbReference type="EMBL" id="KKK80610.1"/>
    </source>
</evidence>
<dbReference type="SUPFAM" id="SSF53335">
    <property type="entry name" value="S-adenosyl-L-methionine-dependent methyltransferases"/>
    <property type="match status" value="1"/>
</dbReference>
<protein>
    <recommendedName>
        <fullName evidence="4">DNA (cytosine-5-)-methyltransferase</fullName>
    </recommendedName>
</protein>
<keyword evidence="1" id="KW-0489">Methyltransferase</keyword>
<keyword evidence="2" id="KW-0808">Transferase</keyword>
<dbReference type="EMBL" id="LAZR01053502">
    <property type="protein sequence ID" value="KKK80610.1"/>
    <property type="molecule type" value="Genomic_DNA"/>
</dbReference>
<dbReference type="InterPro" id="IPR001525">
    <property type="entry name" value="C5_MeTfrase"/>
</dbReference>
<organism evidence="3">
    <name type="scientific">marine sediment metagenome</name>
    <dbReference type="NCBI Taxonomy" id="412755"/>
    <lineage>
        <taxon>unclassified sequences</taxon>
        <taxon>metagenomes</taxon>
        <taxon>ecological metagenomes</taxon>
    </lineage>
</organism>
<reference evidence="3" key="1">
    <citation type="journal article" date="2015" name="Nature">
        <title>Complex archaea that bridge the gap between prokaryotes and eukaryotes.</title>
        <authorList>
            <person name="Spang A."/>
            <person name="Saw J.H."/>
            <person name="Jorgensen S.L."/>
            <person name="Zaremba-Niedzwiedzka K."/>
            <person name="Martijn J."/>
            <person name="Lind A.E."/>
            <person name="van Eijk R."/>
            <person name="Schleper C."/>
            <person name="Guy L."/>
            <person name="Ettema T.J."/>
        </authorList>
    </citation>
    <scope>NUCLEOTIDE SEQUENCE</scope>
</reference>
<dbReference type="GO" id="GO:0032259">
    <property type="term" value="P:methylation"/>
    <property type="evidence" value="ECO:0007669"/>
    <property type="project" value="UniProtKB-KW"/>
</dbReference>
<proteinExistence type="predicted"/>
<evidence type="ECO:0000256" key="2">
    <source>
        <dbReference type="ARBA" id="ARBA00022679"/>
    </source>
</evidence>
<accession>A0A0F8Z3H9</accession>
<sequence>MPTVGSLFSGIGGLDLGLERAGWEVKWQVEINEWCRKILTKHWPDVPRHGDIKELQGD</sequence>
<comment type="caution">
    <text evidence="3">The sequence shown here is derived from an EMBL/GenBank/DDBJ whole genome shotgun (WGS) entry which is preliminary data.</text>
</comment>
<dbReference type="Pfam" id="PF00145">
    <property type="entry name" value="DNA_methylase"/>
    <property type="match status" value="1"/>
</dbReference>
<dbReference type="InterPro" id="IPR029063">
    <property type="entry name" value="SAM-dependent_MTases_sf"/>
</dbReference>
<feature type="non-terminal residue" evidence="3">
    <location>
        <position position="58"/>
    </location>
</feature>